<keyword evidence="5" id="KW-0073">Auxin biosynthesis</keyword>
<dbReference type="Gene3D" id="3.50.50.60">
    <property type="entry name" value="FAD/NAD(P)-binding domain"/>
    <property type="match status" value="1"/>
</dbReference>
<sequence length="138" mass="14968">MTDTVLIIGAGAAGLYAARTLAQAGRRVVVLEARNRPGGRIHTFTDVGFSAPTEAGAEFMHGAVPLTRGLLDEADLTNFPTTGTTYQVIKGHLHESEDFIQEVPQLLEQLHALPHDMPLAEFLTEHFGEEQYAPCASR</sequence>
<comment type="similarity">
    <text evidence="2">Belongs to the tryptophan 2-monooxygenase family.</text>
</comment>
<dbReference type="PANTHER" id="PTHR10742:SF410">
    <property type="entry name" value="LYSINE-SPECIFIC HISTONE DEMETHYLASE 2"/>
    <property type="match status" value="1"/>
</dbReference>
<dbReference type="PRINTS" id="PR00419">
    <property type="entry name" value="ADXRDTASE"/>
</dbReference>
<dbReference type="SUPFAM" id="SSF51905">
    <property type="entry name" value="FAD/NAD(P)-binding domain"/>
    <property type="match status" value="1"/>
</dbReference>
<evidence type="ECO:0000256" key="4">
    <source>
        <dbReference type="ARBA" id="ARBA00017871"/>
    </source>
</evidence>
<evidence type="ECO:0000256" key="2">
    <source>
        <dbReference type="ARBA" id="ARBA00005833"/>
    </source>
</evidence>
<gene>
    <name evidence="8" type="ORF">MUN86_14390</name>
</gene>
<dbReference type="EC" id="1.13.12.3" evidence="3"/>
<dbReference type="Pfam" id="PF01593">
    <property type="entry name" value="Amino_oxidase"/>
    <property type="match status" value="1"/>
</dbReference>
<evidence type="ECO:0000256" key="3">
    <source>
        <dbReference type="ARBA" id="ARBA00012535"/>
    </source>
</evidence>
<dbReference type="RefSeq" id="WP_245118732.1">
    <property type="nucleotide sequence ID" value="NZ_CP095061.1"/>
</dbReference>
<organism evidence="8 9">
    <name type="scientific">Hymenobacter volaticus</name>
    <dbReference type="NCBI Taxonomy" id="2932254"/>
    <lineage>
        <taxon>Bacteria</taxon>
        <taxon>Pseudomonadati</taxon>
        <taxon>Bacteroidota</taxon>
        <taxon>Cytophagia</taxon>
        <taxon>Cytophagales</taxon>
        <taxon>Hymenobacteraceae</taxon>
        <taxon>Hymenobacter</taxon>
    </lineage>
</organism>
<evidence type="ECO:0000313" key="8">
    <source>
        <dbReference type="EMBL" id="UOQ64756.1"/>
    </source>
</evidence>
<dbReference type="PANTHER" id="PTHR10742">
    <property type="entry name" value="FLAVIN MONOAMINE OXIDASE"/>
    <property type="match status" value="1"/>
</dbReference>
<name>A0ABY4G1T7_9BACT</name>
<evidence type="ECO:0000256" key="5">
    <source>
        <dbReference type="ARBA" id="ARBA00023070"/>
    </source>
</evidence>
<keyword evidence="9" id="KW-1185">Reference proteome</keyword>
<accession>A0ABY4G1T7</accession>
<comment type="pathway">
    <text evidence="1">Plant hormone metabolism; auxin biosynthesis.</text>
</comment>
<dbReference type="EMBL" id="CP095061">
    <property type="protein sequence ID" value="UOQ64756.1"/>
    <property type="molecule type" value="Genomic_DNA"/>
</dbReference>
<reference evidence="8" key="1">
    <citation type="submission" date="2022-04" db="EMBL/GenBank/DDBJ databases">
        <title>Hymenobacter sp. isolated from the air.</title>
        <authorList>
            <person name="Won M."/>
            <person name="Lee C.-M."/>
            <person name="Woen H.-Y."/>
            <person name="Kwon S.-W."/>
        </authorList>
    </citation>
    <scope>NUCLEOTIDE SEQUENCE</scope>
    <source>
        <strain evidence="8">5420S-77</strain>
    </source>
</reference>
<feature type="domain" description="Amine oxidase" evidence="7">
    <location>
        <begin position="13"/>
        <end position="127"/>
    </location>
</feature>
<protein>
    <recommendedName>
        <fullName evidence="4">Tryptophan 2-monooxygenase</fullName>
        <ecNumber evidence="3">1.13.12.3</ecNumber>
    </recommendedName>
</protein>
<evidence type="ECO:0000256" key="1">
    <source>
        <dbReference type="ARBA" id="ARBA00004814"/>
    </source>
</evidence>
<evidence type="ECO:0000259" key="7">
    <source>
        <dbReference type="Pfam" id="PF01593"/>
    </source>
</evidence>
<dbReference type="Proteomes" id="UP000830401">
    <property type="component" value="Chromosome"/>
</dbReference>
<evidence type="ECO:0000256" key="6">
    <source>
        <dbReference type="ARBA" id="ARBA00047321"/>
    </source>
</evidence>
<comment type="catalytic activity">
    <reaction evidence="6">
        <text>L-tryptophan + O2 = indole-3-acetamide + CO2 + H2O</text>
        <dbReference type="Rhea" id="RHEA:16165"/>
        <dbReference type="ChEBI" id="CHEBI:15377"/>
        <dbReference type="ChEBI" id="CHEBI:15379"/>
        <dbReference type="ChEBI" id="CHEBI:16031"/>
        <dbReference type="ChEBI" id="CHEBI:16526"/>
        <dbReference type="ChEBI" id="CHEBI:57912"/>
        <dbReference type="EC" id="1.13.12.3"/>
    </reaction>
</comment>
<dbReference type="InterPro" id="IPR002937">
    <property type="entry name" value="Amino_oxidase"/>
</dbReference>
<evidence type="ECO:0000313" key="9">
    <source>
        <dbReference type="Proteomes" id="UP000830401"/>
    </source>
</evidence>
<dbReference type="InterPro" id="IPR050281">
    <property type="entry name" value="Flavin_monoamine_oxidase"/>
</dbReference>
<proteinExistence type="inferred from homology"/>
<dbReference type="InterPro" id="IPR036188">
    <property type="entry name" value="FAD/NAD-bd_sf"/>
</dbReference>